<keyword evidence="4" id="KW-1185">Reference proteome</keyword>
<feature type="compositionally biased region" description="Low complexity" evidence="1">
    <location>
        <begin position="19"/>
        <end position="35"/>
    </location>
</feature>
<dbReference type="SUPFAM" id="SSF81383">
    <property type="entry name" value="F-box domain"/>
    <property type="match status" value="1"/>
</dbReference>
<feature type="compositionally biased region" description="Basic and acidic residues" evidence="1">
    <location>
        <begin position="241"/>
        <end position="274"/>
    </location>
</feature>
<dbReference type="Proteomes" id="UP000076842">
    <property type="component" value="Unassembled WGS sequence"/>
</dbReference>
<dbReference type="InParanoid" id="A0A165JHH7"/>
<evidence type="ECO:0000313" key="4">
    <source>
        <dbReference type="Proteomes" id="UP000076842"/>
    </source>
</evidence>
<dbReference type="Pfam" id="PF12937">
    <property type="entry name" value="F-box-like"/>
    <property type="match status" value="1"/>
</dbReference>
<dbReference type="STRING" id="1353952.A0A165JHH7"/>
<evidence type="ECO:0000259" key="2">
    <source>
        <dbReference type="SMART" id="SM00256"/>
    </source>
</evidence>
<dbReference type="InterPro" id="IPR036047">
    <property type="entry name" value="F-box-like_dom_sf"/>
</dbReference>
<dbReference type="EMBL" id="KV423920">
    <property type="protein sequence ID" value="KZT61843.1"/>
    <property type="molecule type" value="Genomic_DNA"/>
</dbReference>
<feature type="compositionally biased region" description="Basic and acidic residues" evidence="1">
    <location>
        <begin position="45"/>
        <end position="55"/>
    </location>
</feature>
<feature type="domain" description="F-box" evidence="2">
    <location>
        <begin position="124"/>
        <end position="164"/>
    </location>
</feature>
<dbReference type="CDD" id="cd09917">
    <property type="entry name" value="F-box_SF"/>
    <property type="match status" value="1"/>
</dbReference>
<dbReference type="Gene3D" id="1.20.1280.50">
    <property type="match status" value="1"/>
</dbReference>
<gene>
    <name evidence="3" type="ORF">CALCODRAFT_490758</name>
</gene>
<dbReference type="InterPro" id="IPR001810">
    <property type="entry name" value="F-box_dom"/>
</dbReference>
<protein>
    <recommendedName>
        <fullName evidence="2">F-box domain-containing protein</fullName>
    </recommendedName>
</protein>
<dbReference type="AlphaFoldDB" id="A0A165JHH7"/>
<dbReference type="SMART" id="SM00256">
    <property type="entry name" value="FBOX"/>
    <property type="match status" value="1"/>
</dbReference>
<accession>A0A165JHH7</accession>
<dbReference type="OrthoDB" id="6419443at2759"/>
<reference evidence="3 4" key="1">
    <citation type="journal article" date="2016" name="Mol. Biol. Evol.">
        <title>Comparative Genomics of Early-Diverging Mushroom-Forming Fungi Provides Insights into the Origins of Lignocellulose Decay Capabilities.</title>
        <authorList>
            <person name="Nagy L.G."/>
            <person name="Riley R."/>
            <person name="Tritt A."/>
            <person name="Adam C."/>
            <person name="Daum C."/>
            <person name="Floudas D."/>
            <person name="Sun H."/>
            <person name="Yadav J.S."/>
            <person name="Pangilinan J."/>
            <person name="Larsson K.H."/>
            <person name="Matsuura K."/>
            <person name="Barry K."/>
            <person name="Labutti K."/>
            <person name="Kuo R."/>
            <person name="Ohm R.A."/>
            <person name="Bhattacharya S.S."/>
            <person name="Shirouzu T."/>
            <person name="Yoshinaga Y."/>
            <person name="Martin F.M."/>
            <person name="Grigoriev I.V."/>
            <person name="Hibbett D.S."/>
        </authorList>
    </citation>
    <scope>NUCLEOTIDE SEQUENCE [LARGE SCALE GENOMIC DNA]</scope>
    <source>
        <strain evidence="3 4">HHB12733</strain>
    </source>
</reference>
<feature type="compositionally biased region" description="Low complexity" evidence="1">
    <location>
        <begin position="216"/>
        <end position="238"/>
    </location>
</feature>
<evidence type="ECO:0000313" key="3">
    <source>
        <dbReference type="EMBL" id="KZT61843.1"/>
    </source>
</evidence>
<evidence type="ECO:0000256" key="1">
    <source>
        <dbReference type="SAM" id="MobiDB-lite"/>
    </source>
</evidence>
<sequence length="306" mass="33445">MSDLLHDVFRPPAGELEALRLASSPPRSSTAAPALVAEPPSAPRTELRVNGERVRSPKSTSPERGTDGGESSEDEELVGVVSGSATPVRLSRPGSPTRLGGASMRRAPGPLLISASKTDPFRRLNTELVIRILSQLGPKDFARCSRVCKKWCNSQAANFVWFRHTRNAALPGSAPMPMVGSTTPTWTKRESKQNWRREYALLLARQRDEPPPSLPPFSRGSSRPSSRAGERSPGSASGYHTPKEAKEEIWALEAQTRERPNKVEMREAYKELGGRKARTKGSGGWEKGAIRNRTAYGEEGFGDDSF</sequence>
<feature type="region of interest" description="Disordered" evidence="1">
    <location>
        <begin position="19"/>
        <end position="105"/>
    </location>
</feature>
<feature type="region of interest" description="Disordered" evidence="1">
    <location>
        <begin position="204"/>
        <end position="287"/>
    </location>
</feature>
<name>A0A165JHH7_9BASI</name>
<proteinExistence type="predicted"/>
<organism evidence="3 4">
    <name type="scientific">Calocera cornea HHB12733</name>
    <dbReference type="NCBI Taxonomy" id="1353952"/>
    <lineage>
        <taxon>Eukaryota</taxon>
        <taxon>Fungi</taxon>
        <taxon>Dikarya</taxon>
        <taxon>Basidiomycota</taxon>
        <taxon>Agaricomycotina</taxon>
        <taxon>Dacrymycetes</taxon>
        <taxon>Dacrymycetales</taxon>
        <taxon>Dacrymycetaceae</taxon>
        <taxon>Calocera</taxon>
    </lineage>
</organism>